<sequence>MAIYEISRTDAVQPGEFVSAVVIAPGVDQARRSVDHFPGVKATGKGRNVEARKLDTTGPVRLVSVYEDERTPEPQTEALTDDVSWGDADFVGKAEPEYLS</sequence>
<accession>A0A2H5BLU3</accession>
<evidence type="ECO:0000313" key="1">
    <source>
        <dbReference type="EMBL" id="AUG87298.1"/>
    </source>
</evidence>
<dbReference type="EMBL" id="MG593803">
    <property type="protein sequence ID" value="AUG87298.1"/>
    <property type="molecule type" value="Genomic_DNA"/>
</dbReference>
<name>A0A2H5BLU3_9CAUD</name>
<reference evidence="2" key="1">
    <citation type="submission" date="2017-11" db="EMBL/GenBank/DDBJ databases">
        <authorList>
            <person name="Han C.G."/>
        </authorList>
    </citation>
    <scope>NUCLEOTIDE SEQUENCE [LARGE SCALE GENOMIC DNA]</scope>
</reference>
<protein>
    <submittedName>
        <fullName evidence="1">Uncharacterized protein</fullName>
    </submittedName>
</protein>
<dbReference type="Proteomes" id="UP000240214">
    <property type="component" value="Segment"/>
</dbReference>
<keyword evidence="2" id="KW-1185">Reference proteome</keyword>
<organism evidence="1 2">
    <name type="scientific">Streptomyces phage Rowa</name>
    <dbReference type="NCBI Taxonomy" id="2059883"/>
    <lineage>
        <taxon>Viruses</taxon>
        <taxon>Duplodnaviria</taxon>
        <taxon>Heunggongvirae</taxon>
        <taxon>Uroviricota</taxon>
        <taxon>Caudoviricetes</taxon>
        <taxon>Rowavirus</taxon>
        <taxon>Rowavirus rowa</taxon>
    </lineage>
</organism>
<proteinExistence type="predicted"/>
<gene>
    <name evidence="1" type="ORF">SEA_ROWA_34</name>
</gene>
<evidence type="ECO:0000313" key="2">
    <source>
        <dbReference type="Proteomes" id="UP000240214"/>
    </source>
</evidence>